<dbReference type="GeneID" id="86971093"/>
<protein>
    <submittedName>
        <fullName evidence="1">DNA-binding protein</fullName>
    </submittedName>
</protein>
<dbReference type="EMBL" id="QMHM01000013">
    <property type="protein sequence ID" value="RAV78439.1"/>
    <property type="molecule type" value="Genomic_DNA"/>
</dbReference>
<organism evidence="1 2">
    <name type="scientific">Aerococcus urinae</name>
    <dbReference type="NCBI Taxonomy" id="1376"/>
    <lineage>
        <taxon>Bacteria</taxon>
        <taxon>Bacillati</taxon>
        <taxon>Bacillota</taxon>
        <taxon>Bacilli</taxon>
        <taxon>Lactobacillales</taxon>
        <taxon>Aerococcaceae</taxon>
        <taxon>Aerococcus</taxon>
    </lineage>
</organism>
<evidence type="ECO:0000313" key="2">
    <source>
        <dbReference type="Proteomes" id="UP000251923"/>
    </source>
</evidence>
<gene>
    <name evidence="1" type="ORF">DBT54_07280</name>
</gene>
<dbReference type="Pfam" id="PF12728">
    <property type="entry name" value="HTH_17"/>
    <property type="match status" value="1"/>
</dbReference>
<dbReference type="Proteomes" id="UP000251923">
    <property type="component" value="Unassembled WGS sequence"/>
</dbReference>
<proteinExistence type="predicted"/>
<dbReference type="GO" id="GO:0003677">
    <property type="term" value="F:DNA binding"/>
    <property type="evidence" value="ECO:0007669"/>
    <property type="project" value="UniProtKB-KW"/>
</dbReference>
<reference evidence="1 2" key="1">
    <citation type="submission" date="2018-04" db="EMBL/GenBank/DDBJ databases">
        <title>Aerococcus urinae genomes.</title>
        <authorList>
            <person name="Hilt E."/>
            <person name="Gilbert N.M."/>
            <person name="Thomas-White K."/>
            <person name="Putonti C."/>
            <person name="Lewis A.L."/>
            <person name="Visck K.L."/>
            <person name="Wolfe A.J."/>
        </authorList>
    </citation>
    <scope>NUCLEOTIDE SEQUENCE [LARGE SCALE GENOMIC DNA]</scope>
    <source>
        <strain evidence="1 2">UMB7480</strain>
    </source>
</reference>
<keyword evidence="1" id="KW-0238">DNA-binding</keyword>
<comment type="caution">
    <text evidence="1">The sequence shown here is derived from an EMBL/GenBank/DDBJ whole genome shotgun (WGS) entry which is preliminary data.</text>
</comment>
<sequence>MSNNNVFQLEIPEDFQDQFKESLVYLYREAMEEARRDCAITREMLTVEEVCKMYKTSRNTITENWHKELGLPLNKLGNKIYVERKVLNDFIRSHPYQ</sequence>
<evidence type="ECO:0000313" key="1">
    <source>
        <dbReference type="EMBL" id="RAV78439.1"/>
    </source>
</evidence>
<accession>A0A2I1L5T8</accession>
<dbReference type="RefSeq" id="WP_070598091.1">
    <property type="nucleotide sequence ID" value="NZ_JASODG010000009.1"/>
</dbReference>
<dbReference type="InterPro" id="IPR041657">
    <property type="entry name" value="HTH_17"/>
</dbReference>
<name>A0A2I1L5T8_9LACT</name>
<dbReference type="AlphaFoldDB" id="A0A2I1L5T8"/>